<dbReference type="EMBL" id="MH591110">
    <property type="protein sequence ID" value="AYC65498.1"/>
    <property type="molecule type" value="Genomic_DNA"/>
</dbReference>
<gene>
    <name evidence="1" type="primary">orf129</name>
</gene>
<protein>
    <submittedName>
        <fullName evidence="1">Uncharacterized protein</fullName>
    </submittedName>
</protein>
<dbReference type="GeneID" id="38279362"/>
<reference evidence="1" key="2">
    <citation type="journal article" date="2019" name="Mol. Phylogenet. Evol.">
        <title>Reassessment of the classification of bryopsidales (chlorophyta) based on chloroplast phylogenomic analyses.</title>
        <authorList>
            <person name="Cremen M.C."/>
            <person name="Leliaert F."/>
            <person name="West J."/>
            <person name="Lam D.W."/>
            <person name="Shimada S."/>
            <person name="Lopez-Bautista J.M."/>
            <person name="Verbruggen H."/>
        </authorList>
    </citation>
    <scope>NUCLEOTIDE SEQUENCE</scope>
</reference>
<organism evidence="1">
    <name type="scientific">Rhipiliopsis peltata</name>
    <dbReference type="NCBI Taxonomy" id="2320810"/>
    <lineage>
        <taxon>Eukaryota</taxon>
        <taxon>Viridiplantae</taxon>
        <taxon>Chlorophyta</taxon>
        <taxon>core chlorophytes</taxon>
        <taxon>Ulvophyceae</taxon>
        <taxon>TCBD clade</taxon>
        <taxon>Bryopsidales</taxon>
        <taxon>Halimedineae</taxon>
        <taxon>Halimedaceae</taxon>
        <taxon>Rhipiliopsideae</taxon>
        <taxon>Rhipiliopsis</taxon>
    </lineage>
</organism>
<accession>A0A386B1D8</accession>
<geneLocation type="chloroplast" evidence="1"/>
<sequence>MTGYISKNTPNQIQKSSFLLNNIRGVQNNSQMKPICIQIEYSGETILKTPLDGIVLNFLDINTDVFENIRNIYLNPIKIKDTIEFKFDGVQTSLMNQPSECTLNEDIEFGQSFAMTNLNLKMCTFGTHF</sequence>
<proteinExistence type="predicted"/>
<keyword evidence="1" id="KW-0150">Chloroplast</keyword>
<dbReference type="RefSeq" id="YP_009519520.1">
    <property type="nucleotide sequence ID" value="NC_039526.1"/>
</dbReference>
<evidence type="ECO:0000313" key="1">
    <source>
        <dbReference type="EMBL" id="AYC65498.1"/>
    </source>
</evidence>
<keyword evidence="1" id="KW-0934">Plastid</keyword>
<dbReference type="AlphaFoldDB" id="A0A386B1D8"/>
<name>A0A386B1D8_9CHLO</name>
<reference evidence="1" key="1">
    <citation type="submission" date="2018-07" db="EMBL/GenBank/DDBJ databases">
        <authorList>
            <person name="Quirk P.G."/>
            <person name="Krulwich T.A."/>
        </authorList>
    </citation>
    <scope>NUCLEOTIDE SEQUENCE</scope>
</reference>